<dbReference type="EMBL" id="CAEZXP010000004">
    <property type="protein sequence ID" value="CAB4700471.1"/>
    <property type="molecule type" value="Genomic_DNA"/>
</dbReference>
<gene>
    <name evidence="1" type="ORF">UFOPK2399_01313</name>
</gene>
<name>A0A6J6PLU6_9ZZZZ</name>
<sequence length="77" mass="8296">MAWMTYTPDGRQLDIEHADGLWKARCDGVDGSGATASEAIAAVIIDDTPTIGRDNVGLRVWIETQATRLEHEVALGS</sequence>
<dbReference type="AlphaFoldDB" id="A0A6J6PLU6"/>
<organism evidence="1">
    <name type="scientific">freshwater metagenome</name>
    <dbReference type="NCBI Taxonomy" id="449393"/>
    <lineage>
        <taxon>unclassified sequences</taxon>
        <taxon>metagenomes</taxon>
        <taxon>ecological metagenomes</taxon>
    </lineage>
</organism>
<reference evidence="1" key="1">
    <citation type="submission" date="2020-05" db="EMBL/GenBank/DDBJ databases">
        <authorList>
            <person name="Chiriac C."/>
            <person name="Salcher M."/>
            <person name="Ghai R."/>
            <person name="Kavagutti S V."/>
        </authorList>
    </citation>
    <scope>NUCLEOTIDE SEQUENCE</scope>
</reference>
<evidence type="ECO:0000313" key="1">
    <source>
        <dbReference type="EMBL" id="CAB4700471.1"/>
    </source>
</evidence>
<protein>
    <submittedName>
        <fullName evidence="1">Unannotated protein</fullName>
    </submittedName>
</protein>
<accession>A0A6J6PLU6</accession>
<proteinExistence type="predicted"/>